<proteinExistence type="predicted"/>
<reference evidence="1" key="1">
    <citation type="journal article" date="2019" name="bioRxiv">
        <title>The Genome of the Zebra Mussel, Dreissena polymorpha: A Resource for Invasive Species Research.</title>
        <authorList>
            <person name="McCartney M.A."/>
            <person name="Auch B."/>
            <person name="Kono T."/>
            <person name="Mallez S."/>
            <person name="Zhang Y."/>
            <person name="Obille A."/>
            <person name="Becker A."/>
            <person name="Abrahante J.E."/>
            <person name="Garbe J."/>
            <person name="Badalamenti J.P."/>
            <person name="Herman A."/>
            <person name="Mangelson H."/>
            <person name="Liachko I."/>
            <person name="Sullivan S."/>
            <person name="Sone E.D."/>
            <person name="Koren S."/>
            <person name="Silverstein K.A.T."/>
            <person name="Beckman K.B."/>
            <person name="Gohl D.M."/>
        </authorList>
    </citation>
    <scope>NUCLEOTIDE SEQUENCE</scope>
    <source>
        <strain evidence="1">Duluth1</strain>
        <tissue evidence="1">Whole animal</tissue>
    </source>
</reference>
<dbReference type="PANTHER" id="PTHR34239:SF2">
    <property type="entry name" value="TRANSPOSABLE ELEMENT P TRANSPOSASE_THAP9 CONSERVED DOMAIN-CONTAINING PROTEIN"/>
    <property type="match status" value="1"/>
</dbReference>
<dbReference type="PANTHER" id="PTHR34239">
    <property type="entry name" value="APPLE DOMAIN-CONTAINING PROTEIN"/>
    <property type="match status" value="1"/>
</dbReference>
<organism evidence="1 2">
    <name type="scientific">Dreissena polymorpha</name>
    <name type="common">Zebra mussel</name>
    <name type="synonym">Mytilus polymorpha</name>
    <dbReference type="NCBI Taxonomy" id="45954"/>
    <lineage>
        <taxon>Eukaryota</taxon>
        <taxon>Metazoa</taxon>
        <taxon>Spiralia</taxon>
        <taxon>Lophotrochozoa</taxon>
        <taxon>Mollusca</taxon>
        <taxon>Bivalvia</taxon>
        <taxon>Autobranchia</taxon>
        <taxon>Heteroconchia</taxon>
        <taxon>Euheterodonta</taxon>
        <taxon>Imparidentia</taxon>
        <taxon>Neoheterodontei</taxon>
        <taxon>Myida</taxon>
        <taxon>Dreissenoidea</taxon>
        <taxon>Dreissenidae</taxon>
        <taxon>Dreissena</taxon>
    </lineage>
</organism>
<evidence type="ECO:0000313" key="2">
    <source>
        <dbReference type="Proteomes" id="UP000828390"/>
    </source>
</evidence>
<dbReference type="AlphaFoldDB" id="A0A9D4E9Y3"/>
<reference evidence="1" key="2">
    <citation type="submission" date="2020-11" db="EMBL/GenBank/DDBJ databases">
        <authorList>
            <person name="McCartney M.A."/>
            <person name="Auch B."/>
            <person name="Kono T."/>
            <person name="Mallez S."/>
            <person name="Becker A."/>
            <person name="Gohl D.M."/>
            <person name="Silverstein K.A.T."/>
            <person name="Koren S."/>
            <person name="Bechman K.B."/>
            <person name="Herman A."/>
            <person name="Abrahante J.E."/>
            <person name="Garbe J."/>
        </authorList>
    </citation>
    <scope>NUCLEOTIDE SEQUENCE</scope>
    <source>
        <strain evidence="1">Duluth1</strain>
        <tissue evidence="1">Whole animal</tissue>
    </source>
</reference>
<accession>A0A9D4E9Y3</accession>
<name>A0A9D4E9Y3_DREPO</name>
<gene>
    <name evidence="1" type="ORF">DPMN_176701</name>
</gene>
<dbReference type="Proteomes" id="UP000828390">
    <property type="component" value="Unassembled WGS sequence"/>
</dbReference>
<sequence length="92" mass="10736">MYLKENRQINLTREDFLRPELNAEYSHLCNHSRPVISYLFGDDVSKSARELEDSAKITNRKFMVDHTEVDLCAGEPGVFHVTVLVWQSIWQP</sequence>
<dbReference type="EMBL" id="JAIWYP010000009">
    <property type="protein sequence ID" value="KAH3775300.1"/>
    <property type="molecule type" value="Genomic_DNA"/>
</dbReference>
<protein>
    <submittedName>
        <fullName evidence="1">Uncharacterized protein</fullName>
    </submittedName>
</protein>
<evidence type="ECO:0000313" key="1">
    <source>
        <dbReference type="EMBL" id="KAH3775300.1"/>
    </source>
</evidence>
<comment type="caution">
    <text evidence="1">The sequence shown here is derived from an EMBL/GenBank/DDBJ whole genome shotgun (WGS) entry which is preliminary data.</text>
</comment>
<keyword evidence="2" id="KW-1185">Reference proteome</keyword>